<dbReference type="InterPro" id="IPR014983">
    <property type="entry name" value="GAD-rel"/>
</dbReference>
<dbReference type="Proteomes" id="UP000186221">
    <property type="component" value="Unassembled WGS sequence"/>
</dbReference>
<dbReference type="Pfam" id="PF08887">
    <property type="entry name" value="GAD-like"/>
    <property type="match status" value="1"/>
</dbReference>
<keyword evidence="4" id="KW-1185">Reference proteome</keyword>
<feature type="domain" description="T6SS immunity protein Tdi1 C-terminal" evidence="2">
    <location>
        <begin position="159"/>
        <end position="218"/>
    </location>
</feature>
<evidence type="ECO:0000313" key="3">
    <source>
        <dbReference type="EMBL" id="SIT22040.1"/>
    </source>
</evidence>
<evidence type="ECO:0000313" key="4">
    <source>
        <dbReference type="Proteomes" id="UP000186221"/>
    </source>
</evidence>
<evidence type="ECO:0000259" key="2">
    <source>
        <dbReference type="Pfam" id="PF08906"/>
    </source>
</evidence>
<reference evidence="4" key="1">
    <citation type="submission" date="2017-01" db="EMBL/GenBank/DDBJ databases">
        <authorList>
            <person name="Varghese N."/>
            <person name="Submissions S."/>
        </authorList>
    </citation>
    <scope>NUCLEOTIDE SEQUENCE [LARGE SCALE GENOMIC DNA]</scope>
    <source>
        <strain evidence="4">DSM 19945</strain>
    </source>
</reference>
<dbReference type="EMBL" id="FTOG01000019">
    <property type="protein sequence ID" value="SIT22040.1"/>
    <property type="molecule type" value="Genomic_DNA"/>
</dbReference>
<protein>
    <submittedName>
        <fullName evidence="3">Uncharacterized protein</fullName>
    </submittedName>
</protein>
<dbReference type="AlphaFoldDB" id="A0A1N7QGN6"/>
<evidence type="ECO:0000259" key="1">
    <source>
        <dbReference type="Pfam" id="PF08887"/>
    </source>
</evidence>
<sequence length="238" mass="27418">MLEKNFEEELREDVGLPTRDLEPTPEQVAFGREHFSNTYAEFNETFGYGRVRGGRFQFCPIDVFRPLAALIFKADPDLSHSDCHIVGYDAFGRDVTVWSERFNVVNVDLLEYKISNYKLAPDDFGTMPLPIPVNPVPLNRETRTRSILPSTAEIGECWDWQEGKMFDRCVKGFGPLEFGEVYGFVPSLGLTGYNTRSRVLENVRRLRALEYFCMIAQLQPFRLVRNFGPREETVREIG</sequence>
<dbReference type="InterPro" id="IPR015002">
    <property type="entry name" value="T6SS_Tdi1_C"/>
</dbReference>
<name>A0A1N7QGN6_9RHOB</name>
<dbReference type="STRING" id="453582.SAMN05421580_1198"/>
<organism evidence="3 4">
    <name type="scientific">Rhodobacter aestuarii</name>
    <dbReference type="NCBI Taxonomy" id="453582"/>
    <lineage>
        <taxon>Bacteria</taxon>
        <taxon>Pseudomonadati</taxon>
        <taxon>Pseudomonadota</taxon>
        <taxon>Alphaproteobacteria</taxon>
        <taxon>Rhodobacterales</taxon>
        <taxon>Rhodobacter group</taxon>
        <taxon>Rhodobacter</taxon>
    </lineage>
</organism>
<gene>
    <name evidence="3" type="ORF">SAMN05421580_1198</name>
</gene>
<dbReference type="RefSeq" id="WP_076486466.1">
    <property type="nucleotide sequence ID" value="NZ_FTOG01000019.1"/>
</dbReference>
<dbReference type="Pfam" id="PF08906">
    <property type="entry name" value="T6SS_Tdi1_C"/>
    <property type="match status" value="1"/>
</dbReference>
<dbReference type="OrthoDB" id="7777269at2"/>
<feature type="domain" description="GAD-related" evidence="1">
    <location>
        <begin position="8"/>
        <end position="105"/>
    </location>
</feature>
<proteinExistence type="predicted"/>
<accession>A0A1N7QGN6</accession>